<dbReference type="EMBL" id="MT631593">
    <property type="protein sequence ID" value="QNO54801.1"/>
    <property type="molecule type" value="Genomic_DNA"/>
</dbReference>
<accession>A0A7G9Z3G7</accession>
<gene>
    <name evidence="2" type="ORF">FBIBDDDO_00017</name>
    <name evidence="1" type="ORF">FJCIDEAL_00009</name>
</gene>
<protein>
    <submittedName>
        <fullName evidence="1">Uncharacterized protein</fullName>
    </submittedName>
</protein>
<reference evidence="1" key="1">
    <citation type="submission" date="2020-06" db="EMBL/GenBank/DDBJ databases">
        <title>Unique genomic features of the anaerobic methanotrophic archaea.</title>
        <authorList>
            <person name="Chadwick G.L."/>
            <person name="Skennerton C.T."/>
            <person name="Laso-Perez R."/>
            <person name="Leu A.O."/>
            <person name="Speth D.R."/>
            <person name="Yu H."/>
            <person name="Morgan-Lang C."/>
            <person name="Hatzenpichler R."/>
            <person name="Goudeau D."/>
            <person name="Malmstrom R."/>
            <person name="Brazelton W.J."/>
            <person name="Woyke T."/>
            <person name="Hallam S.J."/>
            <person name="Tyson G.W."/>
            <person name="Wegener G."/>
            <person name="Boetius A."/>
            <person name="Orphan V."/>
        </authorList>
    </citation>
    <scope>NUCLEOTIDE SEQUENCE</scope>
</reference>
<name>A0A7G9Z3G7_9EURY</name>
<dbReference type="EMBL" id="MT631604">
    <property type="protein sequence ID" value="QNO55155.1"/>
    <property type="molecule type" value="Genomic_DNA"/>
</dbReference>
<organism evidence="1">
    <name type="scientific">Candidatus Methanophaga sp. ANME-1 ERB7</name>
    <dbReference type="NCBI Taxonomy" id="2759913"/>
    <lineage>
        <taxon>Archaea</taxon>
        <taxon>Methanobacteriati</taxon>
        <taxon>Methanobacteriota</taxon>
        <taxon>Stenosarchaea group</taxon>
        <taxon>Methanomicrobia</taxon>
        <taxon>Candidatus Methanophagales</taxon>
        <taxon>Candidatus Methanophagaceae</taxon>
        <taxon>Candidatus Methanophaga</taxon>
    </lineage>
</organism>
<dbReference type="AlphaFoldDB" id="A0A7G9Z3G7"/>
<proteinExistence type="predicted"/>
<evidence type="ECO:0000313" key="1">
    <source>
        <dbReference type="EMBL" id="QNO54801.1"/>
    </source>
</evidence>
<sequence>MIDRYENNYGQNTVYKSCVKGTWWKPWEPADLNVECIKIKAEGYSDYKPNFCYERKWDSASITEVGLIAGEVALGVDVGILASPSGPGAIDSCVLRDNHRCVSCRGMAACRDNGRGQVAERDNRPVRDVMLLFFG</sequence>
<evidence type="ECO:0000313" key="2">
    <source>
        <dbReference type="EMBL" id="QNO55155.1"/>
    </source>
</evidence>